<dbReference type="EMBL" id="CM003373">
    <property type="protein sequence ID" value="KOM38543.1"/>
    <property type="molecule type" value="Genomic_DNA"/>
</dbReference>
<dbReference type="EMBL" id="JABFOF010000002">
    <property type="protein sequence ID" value="KAG2405357.1"/>
    <property type="molecule type" value="Genomic_DNA"/>
</dbReference>
<dbReference type="Proteomes" id="UP000053144">
    <property type="component" value="Chromosome 3"/>
</dbReference>
<evidence type="ECO:0000313" key="3">
    <source>
        <dbReference type="EMBL" id="KOM38543.1"/>
    </source>
</evidence>
<evidence type="ECO:0000256" key="1">
    <source>
        <dbReference type="SAM" id="MobiDB-lite"/>
    </source>
</evidence>
<dbReference type="Gramene" id="KOM38543">
    <property type="protein sequence ID" value="KOM38543"/>
    <property type="gene ID" value="LR48_Vigan03g192500"/>
</dbReference>
<name>A0A0L9U6X2_PHAAN</name>
<evidence type="ECO:0000313" key="5">
    <source>
        <dbReference type="Proteomes" id="UP000743370"/>
    </source>
</evidence>
<dbReference type="Proteomes" id="UP000743370">
    <property type="component" value="Unassembled WGS sequence"/>
</dbReference>
<sequence>MGCCVSTDISYSSSSSKHREPPLRSIAKGSENRASPPEEWTMKEVLSETPKWKSKFDAEKSMETEVKNEKEKLFIKPEEIFEVSKVCSVSKSVSTLADEESRQRVKGSPAKVHKMHSFSAS</sequence>
<feature type="compositionally biased region" description="Basic residues" evidence="1">
    <location>
        <begin position="111"/>
        <end position="121"/>
    </location>
</feature>
<evidence type="ECO:0000313" key="4">
    <source>
        <dbReference type="Proteomes" id="UP000053144"/>
    </source>
</evidence>
<evidence type="ECO:0000313" key="2">
    <source>
        <dbReference type="EMBL" id="KAG2405357.1"/>
    </source>
</evidence>
<feature type="region of interest" description="Disordered" evidence="1">
    <location>
        <begin position="98"/>
        <end position="121"/>
    </location>
</feature>
<organism evidence="3 4">
    <name type="scientific">Phaseolus angularis</name>
    <name type="common">Azuki bean</name>
    <name type="synonym">Vigna angularis</name>
    <dbReference type="NCBI Taxonomy" id="3914"/>
    <lineage>
        <taxon>Eukaryota</taxon>
        <taxon>Viridiplantae</taxon>
        <taxon>Streptophyta</taxon>
        <taxon>Embryophyta</taxon>
        <taxon>Tracheophyta</taxon>
        <taxon>Spermatophyta</taxon>
        <taxon>Magnoliopsida</taxon>
        <taxon>eudicotyledons</taxon>
        <taxon>Gunneridae</taxon>
        <taxon>Pentapetalae</taxon>
        <taxon>rosids</taxon>
        <taxon>fabids</taxon>
        <taxon>Fabales</taxon>
        <taxon>Fabaceae</taxon>
        <taxon>Papilionoideae</taxon>
        <taxon>50 kb inversion clade</taxon>
        <taxon>NPAAA clade</taxon>
        <taxon>indigoferoid/millettioid clade</taxon>
        <taxon>Phaseoleae</taxon>
        <taxon>Vigna</taxon>
    </lineage>
</organism>
<feature type="region of interest" description="Disordered" evidence="1">
    <location>
        <begin position="1"/>
        <end position="46"/>
    </location>
</feature>
<accession>A0A0L9U6X2</accession>
<reference evidence="2 5" key="3">
    <citation type="submission" date="2020-05" db="EMBL/GenBank/DDBJ databases">
        <title>Vigna angularis (adzuki bean) Var. LongXiaoDou No. 4 denovo assembly.</title>
        <authorList>
            <person name="Xiang H."/>
        </authorList>
    </citation>
    <scope>NUCLEOTIDE SEQUENCE [LARGE SCALE GENOMIC DNA]</scope>
    <source>
        <tissue evidence="2">Leaf</tissue>
    </source>
</reference>
<reference evidence="4" key="1">
    <citation type="journal article" date="2015" name="Proc. Natl. Acad. Sci. U.S.A.">
        <title>Genome sequencing of adzuki bean (Vigna angularis) provides insight into high starch and low fat accumulation and domestication.</title>
        <authorList>
            <person name="Yang K."/>
            <person name="Tian Z."/>
            <person name="Chen C."/>
            <person name="Luo L."/>
            <person name="Zhao B."/>
            <person name="Wang Z."/>
            <person name="Yu L."/>
            <person name="Li Y."/>
            <person name="Sun Y."/>
            <person name="Li W."/>
            <person name="Chen Y."/>
            <person name="Li Y."/>
            <person name="Zhang Y."/>
            <person name="Ai D."/>
            <person name="Zhao J."/>
            <person name="Shang C."/>
            <person name="Ma Y."/>
            <person name="Wu B."/>
            <person name="Wang M."/>
            <person name="Gao L."/>
            <person name="Sun D."/>
            <person name="Zhang P."/>
            <person name="Guo F."/>
            <person name="Wang W."/>
            <person name="Li Y."/>
            <person name="Wang J."/>
            <person name="Varshney R.K."/>
            <person name="Wang J."/>
            <person name="Ling H.Q."/>
            <person name="Wan P."/>
        </authorList>
    </citation>
    <scope>NUCLEOTIDE SEQUENCE</scope>
    <source>
        <strain evidence="4">cv. Jingnong 6</strain>
    </source>
</reference>
<proteinExistence type="predicted"/>
<gene>
    <name evidence="2" type="ORF">HKW66_Vig0046120</name>
    <name evidence="3" type="ORF">LR48_Vigan03g192500</name>
</gene>
<reference evidence="3" key="2">
    <citation type="submission" date="2015-02" db="EMBL/GenBank/DDBJ databases">
        <authorList>
            <person name="Chooi Y.-H."/>
        </authorList>
    </citation>
    <scope>NUCLEOTIDE SEQUENCE</scope>
    <source>
        <tissue evidence="3">Seedling</tissue>
    </source>
</reference>
<protein>
    <submittedName>
        <fullName evidence="3">Uncharacterized protein</fullName>
    </submittedName>
</protein>
<dbReference type="AlphaFoldDB" id="A0A0L9U6X2"/>